<evidence type="ECO:0000256" key="8">
    <source>
        <dbReference type="ARBA" id="ARBA00022692"/>
    </source>
</evidence>
<dbReference type="RefSeq" id="WP_194365577.1">
    <property type="nucleotide sequence ID" value="NZ_CP054493.1"/>
</dbReference>
<proteinExistence type="inferred from homology"/>
<dbReference type="PANTHER" id="PTHR44086:SF10">
    <property type="entry name" value="THIOSULFATE SULFURTRANSFERASE_RHODANESE-LIKE DOMAIN-CONTAINING PROTEIN 3"/>
    <property type="match status" value="1"/>
</dbReference>
<dbReference type="Pfam" id="PF02411">
    <property type="entry name" value="MerT"/>
    <property type="match status" value="1"/>
</dbReference>
<keyword evidence="7" id="KW-0997">Cell inner membrane</keyword>
<dbReference type="GO" id="GO:0004792">
    <property type="term" value="F:thiosulfate-cyanide sulfurtransferase activity"/>
    <property type="evidence" value="ECO:0007669"/>
    <property type="project" value="TreeGrafter"/>
</dbReference>
<evidence type="ECO:0000256" key="15">
    <source>
        <dbReference type="SAM" id="Phobius"/>
    </source>
</evidence>
<comment type="function">
    <text evidence="14">Involved in mercury resistance. Probably transfers a mercuric ion from the periplasmic Hg(2+)-binding protein MerP to the cytoplasmic mercuric reductase MerA.</text>
</comment>
<accession>A0A7S7RNX4</accession>
<dbReference type="InterPro" id="IPR001763">
    <property type="entry name" value="Rhodanese-like_dom"/>
</dbReference>
<feature type="transmembrane region" description="Helical" evidence="15">
    <location>
        <begin position="42"/>
        <end position="61"/>
    </location>
</feature>
<evidence type="ECO:0000259" key="16">
    <source>
        <dbReference type="PROSITE" id="PS50206"/>
    </source>
</evidence>
<evidence type="ECO:0000313" key="17">
    <source>
        <dbReference type="EMBL" id="QOY53742.1"/>
    </source>
</evidence>
<protein>
    <recommendedName>
        <fullName evidence="3">Mercuric transport protein MerT</fullName>
    </recommendedName>
    <alternativeName>
        <fullName evidence="13">Mercury ion transport protein</fullName>
    </alternativeName>
</protein>
<dbReference type="GO" id="GO:0015097">
    <property type="term" value="F:mercury ion transmembrane transporter activity"/>
    <property type="evidence" value="ECO:0007669"/>
    <property type="project" value="InterPro"/>
</dbReference>
<evidence type="ECO:0000256" key="10">
    <source>
        <dbReference type="ARBA" id="ARBA00022914"/>
    </source>
</evidence>
<comment type="similarity">
    <text evidence="2">Belongs to the MerT family.</text>
</comment>
<feature type="transmembrane region" description="Helical" evidence="15">
    <location>
        <begin position="89"/>
        <end position="108"/>
    </location>
</feature>
<keyword evidence="4" id="KW-0813">Transport</keyword>
<dbReference type="PROSITE" id="PS50206">
    <property type="entry name" value="RHODANESE_3"/>
    <property type="match status" value="1"/>
</dbReference>
<evidence type="ECO:0000256" key="7">
    <source>
        <dbReference type="ARBA" id="ARBA00022519"/>
    </source>
</evidence>
<keyword evidence="5" id="KW-0475">Mercuric resistance</keyword>
<evidence type="ECO:0000256" key="4">
    <source>
        <dbReference type="ARBA" id="ARBA00022448"/>
    </source>
</evidence>
<reference evidence="17 18" key="1">
    <citation type="submission" date="2020-05" db="EMBL/GenBank/DDBJ databases">
        <title>Sulfurimonas marisnigri, sp. nov., and Sulfurimonas baltica, sp. nov., manganese oxide reducing chemolithoautotrophs of the class Epsilonproteobacteria isolated from the pelagic redoxclines of the Black and Baltic Seas and emended description of the genus Sulfurimonas.</title>
        <authorList>
            <person name="Henkel J.V."/>
            <person name="Laudan C."/>
            <person name="Werner J."/>
            <person name="Neu T."/>
            <person name="Plewe S."/>
            <person name="Sproer C."/>
            <person name="Bunk B."/>
            <person name="Schulz-Vogt H.N."/>
        </authorList>
    </citation>
    <scope>NUCLEOTIDE SEQUENCE [LARGE SCALE GENOMIC DNA]</scope>
    <source>
        <strain evidence="17 18">SoZ1</strain>
    </source>
</reference>
<dbReference type="SUPFAM" id="SSF52821">
    <property type="entry name" value="Rhodanese/Cell cycle control phosphatase"/>
    <property type="match status" value="1"/>
</dbReference>
<keyword evidence="12 15" id="KW-0472">Membrane</keyword>
<evidence type="ECO:0000256" key="12">
    <source>
        <dbReference type="ARBA" id="ARBA00023136"/>
    </source>
</evidence>
<comment type="subcellular location">
    <subcellularLocation>
        <location evidence="1">Cell inner membrane</location>
        <topology evidence="1">Multi-pass membrane protein</topology>
    </subcellularLocation>
</comment>
<sequence>MADKKIMATIVAAVAASLCCITPVLAVLVGSSSLASSFSWMQPYHNYLVGVTILVLLYAWWDKLKTKKDDINCACDVESKIGFFSSKKFLAIVTLFSIIMLSFPLWGYKYFNTEAECNSCTVGNEVKKPVNNLPVLKYMSNEKANPTACNQQACTGTGNKELDAMLADARTEVEEMSPAVLKKMLDNGEDVTLLDVRGSSKRTKAEIYTDDESYAISRCDLEFKVLGTIDNKNTVVVVYSRLGARSLLAAQAMKHLGYKNVYNLTAGVKGWARAGYPFSEDEKPVIKSEGEI</sequence>
<keyword evidence="6" id="KW-1003">Cell membrane</keyword>
<dbReference type="Proteomes" id="UP000593836">
    <property type="component" value="Chromosome"/>
</dbReference>
<dbReference type="KEGG" id="smas:HUE87_07480"/>
<dbReference type="CDD" id="cd00158">
    <property type="entry name" value="RHOD"/>
    <property type="match status" value="1"/>
</dbReference>
<keyword evidence="9" id="KW-0479">Metal-binding</keyword>
<feature type="domain" description="Rhodanese" evidence="16">
    <location>
        <begin position="187"/>
        <end position="280"/>
    </location>
</feature>
<keyword evidence="10" id="KW-0476">Mercury</keyword>
<dbReference type="PANTHER" id="PTHR44086">
    <property type="entry name" value="THIOSULFATE SULFURTRANSFERASE RDL2, MITOCHONDRIAL-RELATED"/>
    <property type="match status" value="1"/>
</dbReference>
<keyword evidence="8 15" id="KW-0812">Transmembrane</keyword>
<evidence type="ECO:0000256" key="9">
    <source>
        <dbReference type="ARBA" id="ARBA00022723"/>
    </source>
</evidence>
<evidence type="ECO:0000256" key="5">
    <source>
        <dbReference type="ARBA" id="ARBA00022466"/>
    </source>
</evidence>
<gene>
    <name evidence="17" type="ORF">HUE87_07480</name>
</gene>
<evidence type="ECO:0000256" key="6">
    <source>
        <dbReference type="ARBA" id="ARBA00022475"/>
    </source>
</evidence>
<dbReference type="InterPro" id="IPR036873">
    <property type="entry name" value="Rhodanese-like_dom_sf"/>
</dbReference>
<evidence type="ECO:0000256" key="11">
    <source>
        <dbReference type="ARBA" id="ARBA00022989"/>
    </source>
</evidence>
<dbReference type="AlphaFoldDB" id="A0A7S7RNX4"/>
<keyword evidence="18" id="KW-1185">Reference proteome</keyword>
<dbReference type="GO" id="GO:0005886">
    <property type="term" value="C:plasma membrane"/>
    <property type="evidence" value="ECO:0007669"/>
    <property type="project" value="UniProtKB-SubCell"/>
</dbReference>
<evidence type="ECO:0000256" key="14">
    <source>
        <dbReference type="ARBA" id="ARBA00045720"/>
    </source>
</evidence>
<evidence type="ECO:0000256" key="2">
    <source>
        <dbReference type="ARBA" id="ARBA00008224"/>
    </source>
</evidence>
<evidence type="ECO:0000256" key="3">
    <source>
        <dbReference type="ARBA" id="ARBA00017053"/>
    </source>
</evidence>
<dbReference type="Gene3D" id="1.10.287.910">
    <property type="entry name" value="bacterial mercury transporter, merf"/>
    <property type="match status" value="1"/>
</dbReference>
<dbReference type="Gene3D" id="3.40.250.10">
    <property type="entry name" value="Rhodanese-like domain"/>
    <property type="match status" value="1"/>
</dbReference>
<evidence type="ECO:0000256" key="1">
    <source>
        <dbReference type="ARBA" id="ARBA00004429"/>
    </source>
</evidence>
<dbReference type="SMART" id="SM00450">
    <property type="entry name" value="RHOD"/>
    <property type="match status" value="1"/>
</dbReference>
<evidence type="ECO:0000313" key="18">
    <source>
        <dbReference type="Proteomes" id="UP000593836"/>
    </source>
</evidence>
<evidence type="ECO:0000256" key="13">
    <source>
        <dbReference type="ARBA" id="ARBA00030934"/>
    </source>
</evidence>
<name>A0A7S7RNX4_9BACT</name>
<dbReference type="EMBL" id="CP054493">
    <property type="protein sequence ID" value="QOY53742.1"/>
    <property type="molecule type" value="Genomic_DNA"/>
</dbReference>
<dbReference type="GO" id="GO:0046872">
    <property type="term" value="F:metal ion binding"/>
    <property type="evidence" value="ECO:0007669"/>
    <property type="project" value="UniProtKB-KW"/>
</dbReference>
<keyword evidence="11 15" id="KW-1133">Transmembrane helix</keyword>
<dbReference type="InterPro" id="IPR003457">
    <property type="entry name" value="Transprt_MerT"/>
</dbReference>
<dbReference type="Pfam" id="PF00581">
    <property type="entry name" value="Rhodanese"/>
    <property type="match status" value="1"/>
</dbReference>
<organism evidence="17 18">
    <name type="scientific">Candidatus Sulfurimonas marisnigri</name>
    <dbReference type="NCBI Taxonomy" id="2740405"/>
    <lineage>
        <taxon>Bacteria</taxon>
        <taxon>Pseudomonadati</taxon>
        <taxon>Campylobacterota</taxon>
        <taxon>Epsilonproteobacteria</taxon>
        <taxon>Campylobacterales</taxon>
        <taxon>Sulfurimonadaceae</taxon>
        <taxon>Sulfurimonas</taxon>
    </lineage>
</organism>